<dbReference type="EMBL" id="MLJW01000086">
    <property type="protein sequence ID" value="OIR01269.1"/>
    <property type="molecule type" value="Genomic_DNA"/>
</dbReference>
<keyword evidence="1" id="KW-0472">Membrane</keyword>
<reference evidence="2" key="1">
    <citation type="submission" date="2016-10" db="EMBL/GenBank/DDBJ databases">
        <title>Sequence of Gallionella enrichment culture.</title>
        <authorList>
            <person name="Poehlein A."/>
            <person name="Muehling M."/>
            <person name="Daniel R."/>
        </authorList>
    </citation>
    <scope>NUCLEOTIDE SEQUENCE</scope>
</reference>
<sequence length="562" mass="62156">MTDSAIKRFKTRRAIQAKLAIRPRLALVPALTNSDAPRKREVDHERINAILKVNELDWDRNVSRSEVNSRIAELGTRFDRERTEAMWDDCRRDVLLSIAGPFGVGKIVSAFDKTGGNVDTVHNARSGIYATENERLKHANRVEYDATSYHANKNYIAANERNSSKLEKGSLVDAYTGESFHPSDKNDEQSKPNLDHTVAAKNIHDDAGRNLADLDGPTLANMDVNLNATSASVNKSKKAKTAKDFIQYLESTSSERKARIKEFEAKGLALTDQERKQLSMLQKLEKVDPKRLNQKEAAALAAIDKKINWTYYTSSKFANNLARTSATEGVKMGVQQAFGEVLVEFFVAVFDEINDWFKNGREDGSLLKEIKARLLKIARRCEKKLEAALAAFKQGFLSGFFSNLVTTLINAFATTGKRLVRMIREGFFSLMRGIEMLLFPPDGMSFREAAHEASKILLAGGLVIGAIPLEDWMEKQLALVPLLSSMAGIASAAIVGALTAVVTAFGVYLLDHADLFGVNRDRRCAGTIKLLDASIANTERRIEMVLAGPWIINSGTGPACNK</sequence>
<evidence type="ECO:0000313" key="2">
    <source>
        <dbReference type="EMBL" id="OIR01269.1"/>
    </source>
</evidence>
<feature type="transmembrane region" description="Helical" evidence="1">
    <location>
        <begin position="395"/>
        <end position="414"/>
    </location>
</feature>
<keyword evidence="1" id="KW-0812">Transmembrane</keyword>
<dbReference type="AlphaFoldDB" id="A0A1J5SAQ0"/>
<feature type="transmembrane region" description="Helical" evidence="1">
    <location>
        <begin position="453"/>
        <end position="469"/>
    </location>
</feature>
<feature type="transmembrane region" description="Helical" evidence="1">
    <location>
        <begin position="489"/>
        <end position="510"/>
    </location>
</feature>
<accession>A0A1J5SAQ0</accession>
<organism evidence="2">
    <name type="scientific">mine drainage metagenome</name>
    <dbReference type="NCBI Taxonomy" id="410659"/>
    <lineage>
        <taxon>unclassified sequences</taxon>
        <taxon>metagenomes</taxon>
        <taxon>ecological metagenomes</taxon>
    </lineage>
</organism>
<proteinExistence type="predicted"/>
<evidence type="ECO:0000256" key="1">
    <source>
        <dbReference type="SAM" id="Phobius"/>
    </source>
</evidence>
<keyword evidence="1" id="KW-1133">Transmembrane helix</keyword>
<comment type="caution">
    <text evidence="2">The sequence shown here is derived from an EMBL/GenBank/DDBJ whole genome shotgun (WGS) entry which is preliminary data.</text>
</comment>
<gene>
    <name evidence="2" type="ORF">GALL_167410</name>
</gene>
<protein>
    <submittedName>
        <fullName evidence="2">Uncharacterized protein</fullName>
    </submittedName>
</protein>
<name>A0A1J5SAQ0_9ZZZZ</name>